<dbReference type="AlphaFoldDB" id="A0A1M5RZ60"/>
<proteinExistence type="predicted"/>
<dbReference type="EMBL" id="FQWS01000002">
    <property type="protein sequence ID" value="SHH31093.1"/>
    <property type="molecule type" value="Genomic_DNA"/>
</dbReference>
<protein>
    <submittedName>
        <fullName evidence="1">Uncharacterized protein</fullName>
    </submittedName>
</protein>
<evidence type="ECO:0000313" key="2">
    <source>
        <dbReference type="Proteomes" id="UP000184522"/>
    </source>
</evidence>
<dbReference type="Proteomes" id="UP000184522">
    <property type="component" value="Unassembled WGS sequence"/>
</dbReference>
<name>A0A1M5RZ60_9FLAO</name>
<organism evidence="1 2">
    <name type="scientific">Winogradskyella jejuensis</name>
    <dbReference type="NCBI Taxonomy" id="1089305"/>
    <lineage>
        <taxon>Bacteria</taxon>
        <taxon>Pseudomonadati</taxon>
        <taxon>Bacteroidota</taxon>
        <taxon>Flavobacteriia</taxon>
        <taxon>Flavobacteriales</taxon>
        <taxon>Flavobacteriaceae</taxon>
        <taxon>Winogradskyella</taxon>
    </lineage>
</organism>
<keyword evidence="2" id="KW-1185">Reference proteome</keyword>
<dbReference type="STRING" id="1089305.SAMN05444148_1717"/>
<sequence length="151" mass="17618">MIKRILLLLFVCIGLSIYGQSQKQILPLAKYGDNLSHPLTAKERSFIDEVYGEYANKFVYENAHRLKAIKHILRNRVVIENVSSSKIEKEYTELSNVPLQTGFVSNLKRDKVFNPKTFNPLKFNFEFYGTNSVIYHVDDTNYYIVIKSQYL</sequence>
<accession>A0A1M5RZ60</accession>
<gene>
    <name evidence="1" type="ORF">SAMN05444148_1717</name>
</gene>
<dbReference type="RefSeq" id="WP_073085495.1">
    <property type="nucleotide sequence ID" value="NZ_FQWS01000002.1"/>
</dbReference>
<evidence type="ECO:0000313" key="1">
    <source>
        <dbReference type="EMBL" id="SHH31093.1"/>
    </source>
</evidence>
<reference evidence="2" key="1">
    <citation type="submission" date="2016-11" db="EMBL/GenBank/DDBJ databases">
        <authorList>
            <person name="Varghese N."/>
            <person name="Submissions S."/>
        </authorList>
    </citation>
    <scope>NUCLEOTIDE SEQUENCE [LARGE SCALE GENOMIC DNA]</scope>
    <source>
        <strain evidence="2">DSM 25330</strain>
    </source>
</reference>
<dbReference type="OrthoDB" id="677427at2"/>